<dbReference type="PANTHER" id="PTHR34653">
    <property type="match status" value="1"/>
</dbReference>
<protein>
    <recommendedName>
        <fullName evidence="3 5">Flagellar hook-basal body complex protein FliE</fullName>
    </recommendedName>
</protein>
<evidence type="ECO:0000313" key="7">
    <source>
        <dbReference type="Proteomes" id="UP000637061"/>
    </source>
</evidence>
<dbReference type="RefSeq" id="WP_198746156.1">
    <property type="nucleotide sequence ID" value="NZ_JAEHTE010000001.1"/>
</dbReference>
<evidence type="ECO:0000256" key="5">
    <source>
        <dbReference type="HAMAP-Rule" id="MF_00724"/>
    </source>
</evidence>
<comment type="similarity">
    <text evidence="2 5">Belongs to the FliE family.</text>
</comment>
<reference evidence="6" key="1">
    <citation type="submission" date="2020-12" db="EMBL/GenBank/DDBJ databases">
        <title>Enhanced detection system for hospital associated transmission using whole genome sequencing surveillance.</title>
        <authorList>
            <person name="Harrison L.H."/>
            <person name="Van Tyne D."/>
            <person name="Marsh J.W."/>
            <person name="Griffith M.P."/>
            <person name="Snyder D.J."/>
            <person name="Cooper V.S."/>
            <person name="Mustapha M."/>
        </authorList>
    </citation>
    <scope>NUCLEOTIDE SEQUENCE</scope>
    <source>
        <strain evidence="6">PSB00042</strain>
    </source>
</reference>
<comment type="caution">
    <text evidence="6">The sequence shown here is derived from an EMBL/GenBank/DDBJ whole genome shotgun (WGS) entry which is preliminary data.</text>
</comment>
<dbReference type="NCBIfam" id="TIGR00205">
    <property type="entry name" value="fliE"/>
    <property type="match status" value="1"/>
</dbReference>
<dbReference type="GO" id="GO:0005198">
    <property type="term" value="F:structural molecule activity"/>
    <property type="evidence" value="ECO:0007669"/>
    <property type="project" value="UniProtKB-UniRule"/>
</dbReference>
<dbReference type="InterPro" id="IPR001624">
    <property type="entry name" value="FliE"/>
</dbReference>
<dbReference type="GO" id="GO:0071973">
    <property type="term" value="P:bacterial-type flagellum-dependent cell motility"/>
    <property type="evidence" value="ECO:0007669"/>
    <property type="project" value="InterPro"/>
</dbReference>
<dbReference type="PANTHER" id="PTHR34653:SF1">
    <property type="entry name" value="FLAGELLAR HOOK-BASAL BODY COMPLEX PROTEIN FLIE"/>
    <property type="match status" value="1"/>
</dbReference>
<dbReference type="GO" id="GO:0003774">
    <property type="term" value="F:cytoskeletal motor activity"/>
    <property type="evidence" value="ECO:0007669"/>
    <property type="project" value="InterPro"/>
</dbReference>
<dbReference type="PRINTS" id="PR01006">
    <property type="entry name" value="FLGHOOKFLIE"/>
</dbReference>
<comment type="subcellular location">
    <subcellularLocation>
        <location evidence="1 5">Bacterial flagellum basal body</location>
    </subcellularLocation>
</comment>
<sequence>MTISALQNTLQTMQSVATQAAGVKATGTMVQSAGESGFAGELRDSIRRINEAQAGSAAKAKAFQLGDPTVALNDVMVDMQKAGIQFQMGVQVRNKLVTAYKEVMNMAV</sequence>
<name>A0A8I1E9Y9_PSEPU</name>
<keyword evidence="4 5" id="KW-0975">Bacterial flagellum</keyword>
<gene>
    <name evidence="5 6" type="primary">fliE</name>
    <name evidence="6" type="ORF">JEU22_01330</name>
</gene>
<keyword evidence="6" id="KW-0969">Cilium</keyword>
<proteinExistence type="inferred from homology"/>
<dbReference type="Proteomes" id="UP000637061">
    <property type="component" value="Unassembled WGS sequence"/>
</dbReference>
<evidence type="ECO:0000256" key="4">
    <source>
        <dbReference type="ARBA" id="ARBA00023143"/>
    </source>
</evidence>
<evidence type="ECO:0000256" key="3">
    <source>
        <dbReference type="ARBA" id="ARBA00018024"/>
    </source>
</evidence>
<dbReference type="Pfam" id="PF02049">
    <property type="entry name" value="FliE"/>
    <property type="match status" value="1"/>
</dbReference>
<dbReference type="AlphaFoldDB" id="A0A8I1E9Y9"/>
<keyword evidence="6" id="KW-0966">Cell projection</keyword>
<evidence type="ECO:0000256" key="1">
    <source>
        <dbReference type="ARBA" id="ARBA00004117"/>
    </source>
</evidence>
<keyword evidence="6" id="KW-0282">Flagellum</keyword>
<dbReference type="GO" id="GO:0009425">
    <property type="term" value="C:bacterial-type flagellum basal body"/>
    <property type="evidence" value="ECO:0007669"/>
    <property type="project" value="UniProtKB-SubCell"/>
</dbReference>
<organism evidence="6 7">
    <name type="scientific">Pseudomonas putida</name>
    <name type="common">Arthrobacter siderocapsulatus</name>
    <dbReference type="NCBI Taxonomy" id="303"/>
    <lineage>
        <taxon>Bacteria</taxon>
        <taxon>Pseudomonadati</taxon>
        <taxon>Pseudomonadota</taxon>
        <taxon>Gammaproteobacteria</taxon>
        <taxon>Pseudomonadales</taxon>
        <taxon>Pseudomonadaceae</taxon>
        <taxon>Pseudomonas</taxon>
    </lineage>
</organism>
<evidence type="ECO:0000256" key="2">
    <source>
        <dbReference type="ARBA" id="ARBA00009272"/>
    </source>
</evidence>
<dbReference type="HAMAP" id="MF_00724">
    <property type="entry name" value="FliE"/>
    <property type="match status" value="1"/>
</dbReference>
<evidence type="ECO:0000313" key="6">
    <source>
        <dbReference type="EMBL" id="MBI6882540.1"/>
    </source>
</evidence>
<dbReference type="EMBL" id="JAEHTE010000001">
    <property type="protein sequence ID" value="MBI6882540.1"/>
    <property type="molecule type" value="Genomic_DNA"/>
</dbReference>
<accession>A0A8I1E9Y9</accession>